<keyword evidence="2" id="KW-1185">Reference proteome</keyword>
<sequence>MIRNRIESQDGLWLDSDSVTREIADREQVESNDKSDLENMHKYESQVTRVEGTSNVVLNRCRQRWPAPDAHQLRSQVPKDMKIHEHKRKYLSIKNIPFLIDCAETITCHL</sequence>
<dbReference type="EMBL" id="BGZK01000125">
    <property type="protein sequence ID" value="GBP21145.1"/>
    <property type="molecule type" value="Genomic_DNA"/>
</dbReference>
<evidence type="ECO:0000313" key="2">
    <source>
        <dbReference type="Proteomes" id="UP000299102"/>
    </source>
</evidence>
<evidence type="ECO:0000313" key="1">
    <source>
        <dbReference type="EMBL" id="GBP21145.1"/>
    </source>
</evidence>
<name>A0A4C1U429_EUMVA</name>
<proteinExistence type="predicted"/>
<reference evidence="1 2" key="1">
    <citation type="journal article" date="2019" name="Commun. Biol.">
        <title>The bagworm genome reveals a unique fibroin gene that provides high tensile strength.</title>
        <authorList>
            <person name="Kono N."/>
            <person name="Nakamura H."/>
            <person name="Ohtoshi R."/>
            <person name="Tomita M."/>
            <person name="Numata K."/>
            <person name="Arakawa K."/>
        </authorList>
    </citation>
    <scope>NUCLEOTIDE SEQUENCE [LARGE SCALE GENOMIC DNA]</scope>
</reference>
<dbReference type="AlphaFoldDB" id="A0A4C1U429"/>
<protein>
    <submittedName>
        <fullName evidence="1">Uncharacterized protein</fullName>
    </submittedName>
</protein>
<accession>A0A4C1U429</accession>
<comment type="caution">
    <text evidence="1">The sequence shown here is derived from an EMBL/GenBank/DDBJ whole genome shotgun (WGS) entry which is preliminary data.</text>
</comment>
<dbReference type="Proteomes" id="UP000299102">
    <property type="component" value="Unassembled WGS sequence"/>
</dbReference>
<organism evidence="1 2">
    <name type="scientific">Eumeta variegata</name>
    <name type="common">Bagworm moth</name>
    <name type="synonym">Eumeta japonica</name>
    <dbReference type="NCBI Taxonomy" id="151549"/>
    <lineage>
        <taxon>Eukaryota</taxon>
        <taxon>Metazoa</taxon>
        <taxon>Ecdysozoa</taxon>
        <taxon>Arthropoda</taxon>
        <taxon>Hexapoda</taxon>
        <taxon>Insecta</taxon>
        <taxon>Pterygota</taxon>
        <taxon>Neoptera</taxon>
        <taxon>Endopterygota</taxon>
        <taxon>Lepidoptera</taxon>
        <taxon>Glossata</taxon>
        <taxon>Ditrysia</taxon>
        <taxon>Tineoidea</taxon>
        <taxon>Psychidae</taxon>
        <taxon>Oiketicinae</taxon>
        <taxon>Eumeta</taxon>
    </lineage>
</organism>
<gene>
    <name evidence="1" type="ORF">EVAR_11176_1</name>
</gene>